<dbReference type="FunFam" id="3.30.2410.10:FF:000003">
    <property type="entry name" value="probable E3 ubiquitin-protein ligase HERC4 isoform X1"/>
    <property type="match status" value="1"/>
</dbReference>
<dbReference type="Gene3D" id="3.30.2410.10">
    <property type="entry name" value="Hect, E3 ligase catalytic domain"/>
    <property type="match status" value="1"/>
</dbReference>
<dbReference type="SUPFAM" id="SSF56204">
    <property type="entry name" value="Hect, E3 ligase catalytic domain"/>
    <property type="match status" value="1"/>
</dbReference>
<reference evidence="8 9" key="1">
    <citation type="journal article" date="2016" name="Genome Biol. Evol.">
        <title>Divergent and convergent evolution of fungal pathogenicity.</title>
        <authorList>
            <person name="Shang Y."/>
            <person name="Xiao G."/>
            <person name="Zheng P."/>
            <person name="Cen K."/>
            <person name="Zhan S."/>
            <person name="Wang C."/>
        </authorList>
    </citation>
    <scope>NUCLEOTIDE SEQUENCE [LARGE SCALE GENOMIC DNA]</scope>
    <source>
        <strain evidence="8 9">ARSEF 7405</strain>
    </source>
</reference>
<organism evidence="8 9">
    <name type="scientific">Ascosphaera apis ARSEF 7405</name>
    <dbReference type="NCBI Taxonomy" id="392613"/>
    <lineage>
        <taxon>Eukaryota</taxon>
        <taxon>Fungi</taxon>
        <taxon>Dikarya</taxon>
        <taxon>Ascomycota</taxon>
        <taxon>Pezizomycotina</taxon>
        <taxon>Eurotiomycetes</taxon>
        <taxon>Eurotiomycetidae</taxon>
        <taxon>Onygenales</taxon>
        <taxon>Ascosphaeraceae</taxon>
        <taxon>Ascosphaera</taxon>
    </lineage>
</organism>
<comment type="caution">
    <text evidence="8">The sequence shown here is derived from an EMBL/GenBank/DDBJ whole genome shotgun (WGS) entry which is preliminary data.</text>
</comment>
<evidence type="ECO:0000256" key="5">
    <source>
        <dbReference type="PROSITE-ProRule" id="PRU00104"/>
    </source>
</evidence>
<evidence type="ECO:0000256" key="6">
    <source>
        <dbReference type="SAM" id="MobiDB-lite"/>
    </source>
</evidence>
<dbReference type="AlphaFoldDB" id="A0A167ZK02"/>
<protein>
    <recommendedName>
        <fullName evidence="2">HECT-type E3 ubiquitin transferase</fullName>
        <ecNumber evidence="2">2.3.2.26</ecNumber>
    </recommendedName>
</protein>
<evidence type="ECO:0000313" key="9">
    <source>
        <dbReference type="Proteomes" id="UP000242877"/>
    </source>
</evidence>
<feature type="compositionally biased region" description="Polar residues" evidence="6">
    <location>
        <begin position="885"/>
        <end position="895"/>
    </location>
</feature>
<gene>
    <name evidence="8" type="ORF">AAP_02838</name>
</gene>
<feature type="domain" description="HECT" evidence="7">
    <location>
        <begin position="653"/>
        <end position="1081"/>
    </location>
</feature>
<dbReference type="InterPro" id="IPR035983">
    <property type="entry name" value="Hect_E3_ubiquitin_ligase"/>
</dbReference>
<keyword evidence="4 5" id="KW-0833">Ubl conjugation pathway</keyword>
<dbReference type="PANTHER" id="PTHR45700">
    <property type="entry name" value="UBIQUITIN-PROTEIN LIGASE E3C"/>
    <property type="match status" value="1"/>
</dbReference>
<dbReference type="InterPro" id="IPR044611">
    <property type="entry name" value="E3A/B/C-like"/>
</dbReference>
<evidence type="ECO:0000259" key="7">
    <source>
        <dbReference type="PROSITE" id="PS50237"/>
    </source>
</evidence>
<evidence type="ECO:0000256" key="2">
    <source>
        <dbReference type="ARBA" id="ARBA00012485"/>
    </source>
</evidence>
<proteinExistence type="predicted"/>
<evidence type="ECO:0000256" key="1">
    <source>
        <dbReference type="ARBA" id="ARBA00000885"/>
    </source>
</evidence>
<accession>A0A167ZK02</accession>
<evidence type="ECO:0000256" key="3">
    <source>
        <dbReference type="ARBA" id="ARBA00022679"/>
    </source>
</evidence>
<dbReference type="OrthoDB" id="5981550at2759"/>
<dbReference type="Gene3D" id="3.90.1750.10">
    <property type="entry name" value="Hect, E3 ligase catalytic domains"/>
    <property type="match status" value="1"/>
</dbReference>
<dbReference type="Pfam" id="PF00632">
    <property type="entry name" value="HECT"/>
    <property type="match status" value="2"/>
</dbReference>
<comment type="catalytic activity">
    <reaction evidence="1">
        <text>S-ubiquitinyl-[E2 ubiquitin-conjugating enzyme]-L-cysteine + [acceptor protein]-L-lysine = [E2 ubiquitin-conjugating enzyme]-L-cysteine + N(6)-ubiquitinyl-[acceptor protein]-L-lysine.</text>
        <dbReference type="EC" id="2.3.2.26"/>
    </reaction>
</comment>
<dbReference type="InterPro" id="IPR000569">
    <property type="entry name" value="HECT_dom"/>
</dbReference>
<name>A0A167ZK02_9EURO</name>
<dbReference type="PROSITE" id="PS50237">
    <property type="entry name" value="HECT"/>
    <property type="match status" value="1"/>
</dbReference>
<evidence type="ECO:0000256" key="4">
    <source>
        <dbReference type="ARBA" id="ARBA00022786"/>
    </source>
</evidence>
<sequence length="1081" mass="122154">MAEPPSRALKKDSKSFTQNLFDTNAVRLSQWKALHDLAVSQNDIPSTACEHNLGEVSSLSSNQKPIPNYTTSERSMTDVLSQLQDLSAWFSAVALEQEQAACTAVPDEQRHTPPTRDMQSASTLKKDQMGSVTSSNDGGLVESVPRRHNRKVSFDHVEMPLNTTADASDASAIASKRNPDHAQILRSTKHEESSSTTYKVATVPNLSYHAVLALKQNAYQRRNDSVSGTSSPTQCEIRSLAAQSVVYNLGRAHRLLQSFRLSPNGKQRDGRVRRFPLDVSQLDDSFQILDEICPREVTMHSLWKTLGELFNYPDDFLRLNRDDVQGPALVKLKEDGCAATRDKPYVNDVDATYILFVALSAFTGTVTRTDPETWAILRQIRSNGGRLPSDVLKSLSEGQIQKLLAATDALDFELSIRMGERLVRAIAARVVYYEVSKGRRSRSIRRSTSMNVLDGIVEYFRRCTKGKRTPTSDTPELRKPNPAMAAVEFLRTLIQKDWCGCPEVHRSSVTGGAIQLLAAMYKNCDSIGLIPEDFHTPFLADRLDLLEMPADFLTKSENNRTFHLLSYPFLFPPRTLVQYFRSMNYSTMSRYYEEALANERHLKNIAMSSRVDIHSRYPGLVRRMQTATLSFLLVVARRDKAVTDALDQLWRREKRELLRPLKVIMGVQEGEEGVDHGGVQQEFFRTVMAEILNPDYGMFTVDPVTYSTWFQPGSLEPLYKFELLGLLVSLAVYNGLTLPVNFPIALYMKLLDEKVRSIDHIRNGWPELAKGFEDLLAWGEGDVGDIFMRTYEFSFNAFGTVINVDMEKVGRNEPWSVFENDSKQQLIEDEHVILSSETAVHSDPFHGKGSMIREYRESPIYRSRAARTASHNRNLPVLGILKGSNVSSPASPTTASKKRLPPSWEKEEASMVTNENREQFVKDYIFWLTDKSIRPQYDAFARGFYACLDRTALSLFTPETLKRLVEGSQHIDIAELEKHTKYHDGYYPEHPAISMFWDIVRQFTPEKTALLLEFVTASDRVPVNGISSIAFIIQRAGNSDSRLPTSMTCFGRLLLPEYSSREIMKQKLEKALENTKGFGSP</sequence>
<keyword evidence="9" id="KW-1185">Reference proteome</keyword>
<dbReference type="GO" id="GO:0061630">
    <property type="term" value="F:ubiquitin protein ligase activity"/>
    <property type="evidence" value="ECO:0007669"/>
    <property type="project" value="UniProtKB-EC"/>
</dbReference>
<evidence type="ECO:0000313" key="8">
    <source>
        <dbReference type="EMBL" id="KZZ92757.1"/>
    </source>
</evidence>
<dbReference type="SMART" id="SM00119">
    <property type="entry name" value="HECTc"/>
    <property type="match status" value="1"/>
</dbReference>
<dbReference type="GO" id="GO:0000209">
    <property type="term" value="P:protein polyubiquitination"/>
    <property type="evidence" value="ECO:0007669"/>
    <property type="project" value="InterPro"/>
</dbReference>
<keyword evidence="3" id="KW-0808">Transferase</keyword>
<dbReference type="EMBL" id="AZGZ01000010">
    <property type="protein sequence ID" value="KZZ92757.1"/>
    <property type="molecule type" value="Genomic_DNA"/>
</dbReference>
<feature type="active site" description="Glycyl thioester intermediate" evidence="5">
    <location>
        <position position="1049"/>
    </location>
</feature>
<dbReference type="EC" id="2.3.2.26" evidence="2"/>
<dbReference type="Proteomes" id="UP000242877">
    <property type="component" value="Unassembled WGS sequence"/>
</dbReference>
<feature type="region of interest" description="Disordered" evidence="6">
    <location>
        <begin position="104"/>
        <end position="147"/>
    </location>
</feature>
<feature type="region of interest" description="Disordered" evidence="6">
    <location>
        <begin position="885"/>
        <end position="911"/>
    </location>
</feature>
<dbReference type="VEuPathDB" id="FungiDB:AAP_02838"/>